<reference evidence="3" key="1">
    <citation type="journal article" date="2019" name="Int. J. Syst. Evol. Microbiol.">
        <title>The Global Catalogue of Microorganisms (GCM) 10K type strain sequencing project: providing services to taxonomists for standard genome sequencing and annotation.</title>
        <authorList>
            <consortium name="The Broad Institute Genomics Platform"/>
            <consortium name="The Broad Institute Genome Sequencing Center for Infectious Disease"/>
            <person name="Wu L."/>
            <person name="Ma J."/>
        </authorList>
    </citation>
    <scope>NUCLEOTIDE SEQUENCE [LARGE SCALE GENOMIC DNA]</scope>
    <source>
        <strain evidence="3">TBRC 4489</strain>
    </source>
</reference>
<evidence type="ECO:0008006" key="4">
    <source>
        <dbReference type="Google" id="ProtNLM"/>
    </source>
</evidence>
<accession>A0ABV8I8B2</accession>
<keyword evidence="1" id="KW-0732">Signal</keyword>
<gene>
    <name evidence="2" type="ORF">ACFOWE_13515</name>
</gene>
<proteinExistence type="predicted"/>
<feature type="chain" id="PRO_5045730918" description="Secreted protein" evidence="1">
    <location>
        <begin position="17"/>
        <end position="119"/>
    </location>
</feature>
<comment type="caution">
    <text evidence="2">The sequence shown here is derived from an EMBL/GenBank/DDBJ whole genome shotgun (WGS) entry which is preliminary data.</text>
</comment>
<feature type="signal peptide" evidence="1">
    <location>
        <begin position="1"/>
        <end position="16"/>
    </location>
</feature>
<name>A0ABV8I8B2_9ACTN</name>
<evidence type="ECO:0000256" key="1">
    <source>
        <dbReference type="SAM" id="SignalP"/>
    </source>
</evidence>
<sequence length="119" mass="12757">MAAVLAVLVFPNAAHASSGSVFNGDISGGADFSDGGRSGEIESIYVYDYKKDGYGVRARSWVRGSYLRTFDYAGGANGGELFRFDLVEFTGIDVDVCSRDSVSGVVRTFNCGGTRYFYA</sequence>
<dbReference type="EMBL" id="JBHSBM010000017">
    <property type="protein sequence ID" value="MFC4059318.1"/>
    <property type="molecule type" value="Genomic_DNA"/>
</dbReference>
<evidence type="ECO:0000313" key="3">
    <source>
        <dbReference type="Proteomes" id="UP001595850"/>
    </source>
</evidence>
<organism evidence="2 3">
    <name type="scientific">Planomonospora corallina</name>
    <dbReference type="NCBI Taxonomy" id="1806052"/>
    <lineage>
        <taxon>Bacteria</taxon>
        <taxon>Bacillati</taxon>
        <taxon>Actinomycetota</taxon>
        <taxon>Actinomycetes</taxon>
        <taxon>Streptosporangiales</taxon>
        <taxon>Streptosporangiaceae</taxon>
        <taxon>Planomonospora</taxon>
    </lineage>
</organism>
<dbReference type="Proteomes" id="UP001595850">
    <property type="component" value="Unassembled WGS sequence"/>
</dbReference>
<protein>
    <recommendedName>
        <fullName evidence="4">Secreted protein</fullName>
    </recommendedName>
</protein>
<evidence type="ECO:0000313" key="2">
    <source>
        <dbReference type="EMBL" id="MFC4059318.1"/>
    </source>
</evidence>
<keyword evidence="3" id="KW-1185">Reference proteome</keyword>